<dbReference type="EMBL" id="JAGKQM010000016">
    <property type="protein sequence ID" value="KAH0873762.1"/>
    <property type="molecule type" value="Genomic_DNA"/>
</dbReference>
<gene>
    <name evidence="2" type="ORF">HID58_071124</name>
</gene>
<name>A0ABQ7Z0P0_BRANA</name>
<comment type="caution">
    <text evidence="2">The sequence shown here is derived from an EMBL/GenBank/DDBJ whole genome shotgun (WGS) entry which is preliminary data.</text>
</comment>
<evidence type="ECO:0000313" key="3">
    <source>
        <dbReference type="Proteomes" id="UP000824890"/>
    </source>
</evidence>
<keyword evidence="1" id="KW-1133">Transmembrane helix</keyword>
<dbReference type="Proteomes" id="UP000824890">
    <property type="component" value="Unassembled WGS sequence"/>
</dbReference>
<evidence type="ECO:0000313" key="2">
    <source>
        <dbReference type="EMBL" id="KAH0873762.1"/>
    </source>
</evidence>
<evidence type="ECO:0000256" key="1">
    <source>
        <dbReference type="SAM" id="Phobius"/>
    </source>
</evidence>
<accession>A0ABQ7Z0P0</accession>
<keyword evidence="1" id="KW-0812">Transmembrane</keyword>
<protein>
    <submittedName>
        <fullName evidence="2">Uncharacterized protein</fullName>
    </submittedName>
</protein>
<keyword evidence="3" id="KW-1185">Reference proteome</keyword>
<keyword evidence="1" id="KW-0472">Membrane</keyword>
<sequence>MCLGSCSRRVSEHLVVLREALLQIGVGVVVYGGFKATLLILATGFSFWQQRLSYLRGISQRREQDEFMVVSSHIVFAGIGMLLESTSSGRWSGGIGVLRGYEFQGDHRELATPEATWEFPASMAMRRTSRYHGHCVR</sequence>
<organism evidence="2 3">
    <name type="scientific">Brassica napus</name>
    <name type="common">Rape</name>
    <dbReference type="NCBI Taxonomy" id="3708"/>
    <lineage>
        <taxon>Eukaryota</taxon>
        <taxon>Viridiplantae</taxon>
        <taxon>Streptophyta</taxon>
        <taxon>Embryophyta</taxon>
        <taxon>Tracheophyta</taxon>
        <taxon>Spermatophyta</taxon>
        <taxon>Magnoliopsida</taxon>
        <taxon>eudicotyledons</taxon>
        <taxon>Gunneridae</taxon>
        <taxon>Pentapetalae</taxon>
        <taxon>rosids</taxon>
        <taxon>malvids</taxon>
        <taxon>Brassicales</taxon>
        <taxon>Brassicaceae</taxon>
        <taxon>Brassiceae</taxon>
        <taxon>Brassica</taxon>
    </lineage>
</organism>
<proteinExistence type="predicted"/>
<feature type="transmembrane region" description="Helical" evidence="1">
    <location>
        <begin position="20"/>
        <end position="47"/>
    </location>
</feature>
<reference evidence="2 3" key="1">
    <citation type="submission" date="2021-05" db="EMBL/GenBank/DDBJ databases">
        <title>Genome Assembly of Synthetic Allotetraploid Brassica napus Reveals Homoeologous Exchanges between Subgenomes.</title>
        <authorList>
            <person name="Davis J.T."/>
        </authorList>
    </citation>
    <scope>NUCLEOTIDE SEQUENCE [LARGE SCALE GENOMIC DNA]</scope>
    <source>
        <strain evidence="3">cv. Da-Ae</strain>
        <tissue evidence="2">Seedling</tissue>
    </source>
</reference>